<accession>A0AAE0JTW8</accession>
<dbReference type="AlphaFoldDB" id="A0AAE0JTW8"/>
<evidence type="ECO:0000313" key="2">
    <source>
        <dbReference type="Proteomes" id="UP001287356"/>
    </source>
</evidence>
<keyword evidence="2" id="KW-1185">Reference proteome</keyword>
<comment type="caution">
    <text evidence="1">The sequence shown here is derived from an EMBL/GenBank/DDBJ whole genome shotgun (WGS) entry which is preliminary data.</text>
</comment>
<organism evidence="1 2">
    <name type="scientific">Lasiosphaeria ovina</name>
    <dbReference type="NCBI Taxonomy" id="92902"/>
    <lineage>
        <taxon>Eukaryota</taxon>
        <taxon>Fungi</taxon>
        <taxon>Dikarya</taxon>
        <taxon>Ascomycota</taxon>
        <taxon>Pezizomycotina</taxon>
        <taxon>Sordariomycetes</taxon>
        <taxon>Sordariomycetidae</taxon>
        <taxon>Sordariales</taxon>
        <taxon>Lasiosphaeriaceae</taxon>
        <taxon>Lasiosphaeria</taxon>
    </lineage>
</organism>
<name>A0AAE0JTW8_9PEZI</name>
<reference evidence="1" key="2">
    <citation type="submission" date="2023-06" db="EMBL/GenBank/DDBJ databases">
        <authorList>
            <consortium name="Lawrence Berkeley National Laboratory"/>
            <person name="Haridas S."/>
            <person name="Hensen N."/>
            <person name="Bonometti L."/>
            <person name="Westerberg I."/>
            <person name="Brannstrom I.O."/>
            <person name="Guillou S."/>
            <person name="Cros-Aarteil S."/>
            <person name="Calhoun S."/>
            <person name="Kuo A."/>
            <person name="Mondo S."/>
            <person name="Pangilinan J."/>
            <person name="Riley R."/>
            <person name="Labutti K."/>
            <person name="Andreopoulos B."/>
            <person name="Lipzen A."/>
            <person name="Chen C."/>
            <person name="Yanf M."/>
            <person name="Daum C."/>
            <person name="Ng V."/>
            <person name="Clum A."/>
            <person name="Steindorff A."/>
            <person name="Ohm R."/>
            <person name="Martin F."/>
            <person name="Silar P."/>
            <person name="Natvig D."/>
            <person name="Lalanne C."/>
            <person name="Gautier V."/>
            <person name="Ament-Velasquez S.L."/>
            <person name="Kruys A."/>
            <person name="Hutchinson M.I."/>
            <person name="Powell A.J."/>
            <person name="Barry K."/>
            <person name="Miller A.N."/>
            <person name="Grigoriev I.V."/>
            <person name="Debuchy R."/>
            <person name="Gladieux P."/>
            <person name="Thoren M.H."/>
            <person name="Johannesson H."/>
        </authorList>
    </citation>
    <scope>NUCLEOTIDE SEQUENCE</scope>
    <source>
        <strain evidence="1">CBS 958.72</strain>
    </source>
</reference>
<protein>
    <submittedName>
        <fullName evidence="1">Uncharacterized protein</fullName>
    </submittedName>
</protein>
<evidence type="ECO:0000313" key="1">
    <source>
        <dbReference type="EMBL" id="KAK3361789.1"/>
    </source>
</evidence>
<dbReference type="Proteomes" id="UP001287356">
    <property type="component" value="Unassembled WGS sequence"/>
</dbReference>
<sequence>MVSRALSPASARFRNGLCRLNFRHGSKPIRAFKRDFSVLDYYTKGRARLDIPEPASSPQSALNTFSRTKAMAPMSWVLLSVETELVEPARRHISNHKEELDKLTTVETPPKISGRYIVKMFWYLMEFPIAAALAQFGSEATPGEASKIDRVDVFLRLVHGGKHVANLAVLNIKDSRSVMKQAASLKAAVSPHANLLDALAKAEPTEPSRFCDISATYAQQATSYAAEYSCKYVAFFDWYSLFIFQFDAMADSPPGPLAPAAFAGHVCYGLFAKGDTLQQIEHAILGFFLKPIHEWINQGQHRGGPDTAS</sequence>
<dbReference type="EMBL" id="JAULSN010000010">
    <property type="protein sequence ID" value="KAK3361789.1"/>
    <property type="molecule type" value="Genomic_DNA"/>
</dbReference>
<gene>
    <name evidence="1" type="ORF">B0T24DRAFT_690199</name>
</gene>
<proteinExistence type="predicted"/>
<reference evidence="1" key="1">
    <citation type="journal article" date="2023" name="Mol. Phylogenet. Evol.">
        <title>Genome-scale phylogeny and comparative genomics of the fungal order Sordariales.</title>
        <authorList>
            <person name="Hensen N."/>
            <person name="Bonometti L."/>
            <person name="Westerberg I."/>
            <person name="Brannstrom I.O."/>
            <person name="Guillou S."/>
            <person name="Cros-Aarteil S."/>
            <person name="Calhoun S."/>
            <person name="Haridas S."/>
            <person name="Kuo A."/>
            <person name="Mondo S."/>
            <person name="Pangilinan J."/>
            <person name="Riley R."/>
            <person name="LaButti K."/>
            <person name="Andreopoulos B."/>
            <person name="Lipzen A."/>
            <person name="Chen C."/>
            <person name="Yan M."/>
            <person name="Daum C."/>
            <person name="Ng V."/>
            <person name="Clum A."/>
            <person name="Steindorff A."/>
            <person name="Ohm R.A."/>
            <person name="Martin F."/>
            <person name="Silar P."/>
            <person name="Natvig D.O."/>
            <person name="Lalanne C."/>
            <person name="Gautier V."/>
            <person name="Ament-Velasquez S.L."/>
            <person name="Kruys A."/>
            <person name="Hutchinson M.I."/>
            <person name="Powell A.J."/>
            <person name="Barry K."/>
            <person name="Miller A.N."/>
            <person name="Grigoriev I.V."/>
            <person name="Debuchy R."/>
            <person name="Gladieux P."/>
            <person name="Hiltunen Thoren M."/>
            <person name="Johannesson H."/>
        </authorList>
    </citation>
    <scope>NUCLEOTIDE SEQUENCE</scope>
    <source>
        <strain evidence="1">CBS 958.72</strain>
    </source>
</reference>